<dbReference type="OrthoDB" id="109589at2"/>
<comment type="similarity">
    <text evidence="1 3">Belongs to the short-chain dehydrogenases/reductases (SDR) family.</text>
</comment>
<dbReference type="Gene3D" id="3.40.50.720">
    <property type="entry name" value="NAD(P)-binding Rossmann-like Domain"/>
    <property type="match status" value="1"/>
</dbReference>
<protein>
    <submittedName>
        <fullName evidence="4">2-(R)-hydroxypropyl-CoM dehydrogenase</fullName>
        <ecNumber evidence="4">1.1.1.268</ecNumber>
    </submittedName>
</protein>
<dbReference type="PRINTS" id="PR00080">
    <property type="entry name" value="SDRFAMILY"/>
</dbReference>
<dbReference type="InterPro" id="IPR020904">
    <property type="entry name" value="Sc_DH/Rdtase_CS"/>
</dbReference>
<keyword evidence="5" id="KW-1185">Reference proteome</keyword>
<accession>A0A5S9QTF0</accession>
<dbReference type="PROSITE" id="PS00061">
    <property type="entry name" value="ADH_SHORT"/>
    <property type="match status" value="1"/>
</dbReference>
<dbReference type="SUPFAM" id="SSF51735">
    <property type="entry name" value="NAD(P)-binding Rossmann-fold domains"/>
    <property type="match status" value="1"/>
</dbReference>
<proteinExistence type="inferred from homology"/>
<evidence type="ECO:0000313" key="4">
    <source>
        <dbReference type="EMBL" id="CAA0121578.1"/>
    </source>
</evidence>
<dbReference type="PANTHER" id="PTHR24320:SF148">
    <property type="entry name" value="NAD(P)-BINDING ROSSMANN-FOLD SUPERFAMILY PROTEIN"/>
    <property type="match status" value="1"/>
</dbReference>
<dbReference type="InterPro" id="IPR002347">
    <property type="entry name" value="SDR_fam"/>
</dbReference>
<dbReference type="EC" id="1.1.1.268" evidence="4"/>
<gene>
    <name evidence="4" type="primary">xecD</name>
    <name evidence="4" type="ORF">OPDIPICF_02473</name>
</gene>
<evidence type="ECO:0000256" key="1">
    <source>
        <dbReference type="ARBA" id="ARBA00006484"/>
    </source>
</evidence>
<evidence type="ECO:0000256" key="3">
    <source>
        <dbReference type="RuleBase" id="RU000363"/>
    </source>
</evidence>
<evidence type="ECO:0000256" key="2">
    <source>
        <dbReference type="ARBA" id="ARBA00023002"/>
    </source>
</evidence>
<dbReference type="PANTHER" id="PTHR24320">
    <property type="entry name" value="RETINOL DEHYDROGENASE"/>
    <property type="match status" value="1"/>
</dbReference>
<keyword evidence="2 4" id="KW-0560">Oxidoreductase</keyword>
<dbReference type="AlphaFoldDB" id="A0A5S9QTF0"/>
<name>A0A5S9QTF0_9GAMM</name>
<dbReference type="InterPro" id="IPR036291">
    <property type="entry name" value="NAD(P)-bd_dom_sf"/>
</dbReference>
<dbReference type="Pfam" id="PF00106">
    <property type="entry name" value="adh_short"/>
    <property type="match status" value="1"/>
</dbReference>
<reference evidence="4 5" key="1">
    <citation type="submission" date="2019-11" db="EMBL/GenBank/DDBJ databases">
        <authorList>
            <person name="Holert J."/>
        </authorList>
    </citation>
    <scope>NUCLEOTIDE SEQUENCE [LARGE SCALE GENOMIC DNA]</scope>
    <source>
        <strain evidence="4">SB11_3</strain>
    </source>
</reference>
<evidence type="ECO:0000313" key="5">
    <source>
        <dbReference type="Proteomes" id="UP000441399"/>
    </source>
</evidence>
<organism evidence="4 5">
    <name type="scientific">BD1-7 clade bacterium</name>
    <dbReference type="NCBI Taxonomy" id="2029982"/>
    <lineage>
        <taxon>Bacteria</taxon>
        <taxon>Pseudomonadati</taxon>
        <taxon>Pseudomonadota</taxon>
        <taxon>Gammaproteobacteria</taxon>
        <taxon>Cellvibrionales</taxon>
        <taxon>Spongiibacteraceae</taxon>
        <taxon>BD1-7 clade</taxon>
    </lineage>
</organism>
<dbReference type="GO" id="GO:0050574">
    <property type="term" value="F:2-(R)-hydroxypropyl-CoM dehydrogenase activity"/>
    <property type="evidence" value="ECO:0007669"/>
    <property type="project" value="UniProtKB-EC"/>
</dbReference>
<dbReference type="Proteomes" id="UP000441399">
    <property type="component" value="Unassembled WGS sequence"/>
</dbReference>
<dbReference type="PRINTS" id="PR00081">
    <property type="entry name" value="GDHRDH"/>
</dbReference>
<dbReference type="EMBL" id="CACSIO010000045">
    <property type="protein sequence ID" value="CAA0121578.1"/>
    <property type="molecule type" value="Genomic_DNA"/>
</dbReference>
<sequence length="262" mass="27988">MSKTILITGASDGIGLETAKALLADGHHLLLHGRTAEKLQSVVESLPQFADQIEQYIADLSVMGEVRMLVAAIKQKHDSLDILINNAGVFKTPTTRTQDGFDTRLAVNTIAPYLLTRELLPLLNSQSRVVNLSSAAQAEVSMDGLTGKTPYNNDMSAYAQSKRAITLWTHQLAITLEQSPVLIAVNPGSLLASKMVKEGFGVAGNDLSIGVNIIKRAALSSGFGEANGKYFDNDAETFSAIGGLDQAPQVVKILDQLITLPC</sequence>